<dbReference type="Pfam" id="PF01835">
    <property type="entry name" value="MG2"/>
    <property type="match status" value="1"/>
</dbReference>
<dbReference type="Gene3D" id="2.60.40.1930">
    <property type="match status" value="1"/>
</dbReference>
<dbReference type="InterPro" id="IPR013783">
    <property type="entry name" value="Ig-like_fold"/>
</dbReference>
<dbReference type="Pfam" id="PF00207">
    <property type="entry name" value="A2M"/>
    <property type="match status" value="1"/>
</dbReference>
<dbReference type="Pfam" id="PF17962">
    <property type="entry name" value="bMG6"/>
    <property type="match status" value="1"/>
</dbReference>
<dbReference type="SMART" id="SM01359">
    <property type="entry name" value="A2M_N_2"/>
    <property type="match status" value="1"/>
</dbReference>
<evidence type="ECO:0000259" key="4">
    <source>
        <dbReference type="SMART" id="SM01359"/>
    </source>
</evidence>
<name>A0A1B9XYH4_9FLAO</name>
<dbReference type="CDD" id="cd02891">
    <property type="entry name" value="A2M_like"/>
    <property type="match status" value="1"/>
</dbReference>
<dbReference type="EMBL" id="MAKX01000013">
    <property type="protein sequence ID" value="OCK42600.1"/>
    <property type="molecule type" value="Genomic_DNA"/>
</dbReference>
<evidence type="ECO:0000256" key="1">
    <source>
        <dbReference type="ARBA" id="ARBA00010556"/>
    </source>
</evidence>
<feature type="domain" description="Alpha-2-macroglobulin" evidence="5">
    <location>
        <begin position="1175"/>
        <end position="1264"/>
    </location>
</feature>
<evidence type="ECO:0000259" key="5">
    <source>
        <dbReference type="SMART" id="SM01360"/>
    </source>
</evidence>
<dbReference type="Gene3D" id="1.50.10.20">
    <property type="match status" value="1"/>
</dbReference>
<dbReference type="InterPro" id="IPR008930">
    <property type="entry name" value="Terpenoid_cyclase/PrenylTrfase"/>
</dbReference>
<evidence type="ECO:0000313" key="7">
    <source>
        <dbReference type="Proteomes" id="UP000093186"/>
    </source>
</evidence>
<dbReference type="STRING" id="447689.BA195_10525"/>
<dbReference type="InterPro" id="IPR041203">
    <property type="entry name" value="Bact_A2M_MG5"/>
</dbReference>
<dbReference type="SMART" id="SM01419">
    <property type="entry name" value="Thiol-ester_cl"/>
    <property type="match status" value="1"/>
</dbReference>
<evidence type="ECO:0008006" key="8">
    <source>
        <dbReference type="Google" id="ProtNLM"/>
    </source>
</evidence>
<organism evidence="6 7">
    <name type="scientific">Tenacibaculum soleae</name>
    <dbReference type="NCBI Taxonomy" id="447689"/>
    <lineage>
        <taxon>Bacteria</taxon>
        <taxon>Pseudomonadati</taxon>
        <taxon>Bacteroidota</taxon>
        <taxon>Flavobacteriia</taxon>
        <taxon>Flavobacteriales</taxon>
        <taxon>Flavobacteriaceae</taxon>
        <taxon>Tenacibaculum</taxon>
    </lineage>
</organism>
<comment type="similarity">
    <text evidence="1">Belongs to the protease inhibitor I39 (alpha-2-macroglobulin) family. Bacterial alpha-2-macroglobulin subfamily.</text>
</comment>
<keyword evidence="7" id="KW-1185">Reference proteome</keyword>
<dbReference type="Pfam" id="PF17972">
    <property type="entry name" value="bMG5"/>
    <property type="match status" value="1"/>
</dbReference>
<dbReference type="PANTHER" id="PTHR40094">
    <property type="entry name" value="ALPHA-2-MACROGLOBULIN HOMOLOG"/>
    <property type="match status" value="1"/>
</dbReference>
<dbReference type="GO" id="GO:0005615">
    <property type="term" value="C:extracellular space"/>
    <property type="evidence" value="ECO:0007669"/>
    <property type="project" value="InterPro"/>
</dbReference>
<reference evidence="6 7" key="1">
    <citation type="submission" date="2016-06" db="EMBL/GenBank/DDBJ databases">
        <title>Draft Genome Sequence of Tenacibaculum soleae UCD-KL19.</title>
        <authorList>
            <person name="Eisen J.A."/>
            <person name="Coil D.A."/>
            <person name="Lujan K.M."/>
        </authorList>
    </citation>
    <scope>NUCLEOTIDE SEQUENCE [LARGE SCALE GENOMIC DNA]</scope>
    <source>
        <strain evidence="6 7">UCD-KL19</strain>
    </source>
</reference>
<dbReference type="InterPro" id="IPR041246">
    <property type="entry name" value="Bact_MG10"/>
</dbReference>
<dbReference type="InterPro" id="IPR011625">
    <property type="entry name" value="A2M_N_BRD"/>
</dbReference>
<dbReference type="Proteomes" id="UP000093186">
    <property type="component" value="Unassembled WGS sequence"/>
</dbReference>
<dbReference type="OrthoDB" id="9767116at2"/>
<dbReference type="GO" id="GO:0004866">
    <property type="term" value="F:endopeptidase inhibitor activity"/>
    <property type="evidence" value="ECO:0007669"/>
    <property type="project" value="InterPro"/>
</dbReference>
<feature type="signal peptide" evidence="3">
    <location>
        <begin position="1"/>
        <end position="19"/>
    </location>
</feature>
<dbReference type="RefSeq" id="WP_068705304.1">
    <property type="nucleotide sequence ID" value="NZ_MAKX01000013.1"/>
</dbReference>
<feature type="chain" id="PRO_5008639958" description="Alpha-2-macroglobulin" evidence="3">
    <location>
        <begin position="20"/>
        <end position="1831"/>
    </location>
</feature>
<comment type="caution">
    <text evidence="6">The sequence shown here is derived from an EMBL/GenBank/DDBJ whole genome shotgun (WGS) entry which is preliminary data.</text>
</comment>
<dbReference type="Pfam" id="PF07703">
    <property type="entry name" value="A2M_BRD"/>
    <property type="match status" value="1"/>
</dbReference>
<sequence>MKKNIKLIVLLILVFVANACKKNTELEKDINAYNEYIAVFPEKMVSVTSKLDFFLKKKINATVTNDVITIKPSVKGNVTLDNNVISFVPSEKLESNQEYKITLHLAKLYANIDPALKDFTINVKTKELLFNIALQAPKVYTKDWYFVEGVLTASDVIEKEKLAEIVRLAYKGKKAAIKFQTFENLASKVYFKIDSLQRFVDDENLKVSWSGGAIKSASKGTRELTITGKNNFKVLNVEVANTDKQRIEISFSDPIKKSQDLKGLIQFKNTQKRNFTYNIANNIVTVYPKSSFKNKVNIEIFKGIKNTENYKLKESFSKTLHFQQLKPSVSFIKSGTILPNSKNLKINFNAVNLKAVDVTVFKIYKDNVLQFLQSNNLSNQGNLRYVGRPEAKYTVNLTNQGVDLTKENAFAIDLAEILTIEDGAMYRVDFSFNQQYSNYSCDENINNSTIIYGKKEIDTKQYDNPNYYNNDYYYSYRWNERDNPCSTSYYYNKNKSTNILATNLGAIVKRGNNNAIFIAVTNLLTTEAVAGATVTLYNFQQQPIINATTNKDGIANFDGIKNAFFAVITKNKNTTYIKLNDGNALSMSKFDVSGSKLQKGIKGYIYGERGVWRPGDNLFLTFVLNDNANPIPDNHPIKFELLNPQGKIIERKVLFKNTNNVYAYAPKTKQDAVTGNWKLRVSVGGAVFNKTLKIETIKPNRLKIKLKTKADFIKADTPIEGNVDVKWLHGAIARNLKLDINGKFTQSKTVFENFKNYNFDDVTRRFGTEEFKVLKGNLDNEGKTNFSTKPRLDKKAPGMLKASFITKVYENGGDFSTDVFSKKVSTYKTYVGLLNATEQQSKNYLFTDEKYTFNVATVTENGVGVTNDLEVKVYKLSWRWWWSTTDNGLSSYDGTRYHQSYKTLQVKTNAKGKGSFDLKISENDWGRYLIKVIDKKSKHVTSNIAYFDWPSWYGKKKGSQDKTNATMLVFTTDKESYEVNETATVKFPSSQGGRALITIENGTEVLNHFWVATTAKQTEFKFPVLANYTPNVFVNISLLQKHSQTANDLPIRMYGSIPMLVNDPATKLAPEIDLADELRPESIAKIKVKEKNGKAMTYTIALVDDGLLDLTRFKTPNPWNTFYARQSLGVKTWDVFDDVIGAYGGKVNQILSIGGDEAEAGSKNKKANRFKPMVTYLGPFNLAKGATKEHQIKIPKYVGSVRAMVIATDAKNDAYGSDEKTAFVRKPVMILASLPRKITPQETVTLPVTVFAMLPSVKKVKVTVQPNESFTIVGDKTQTLSFNQPDEKMAYFTLKVNDFKGIGKVKIDALSGREKASYEVEIDVLNPNPVTTEVKDLVLKSNEAKELNFTTFGTKGTNTASIELSTLPPMNFTKRMGYLIQYPHGCVEQTTSSAFPQLYLAEIFELSEEKKQDIERNIKATIQRLSDFQVSNGGLSYWQGNGSANSWGTSYAGHFMIEAAKKGYALPIGFKSKWIGYQKQQARNWRNNSSYYNNALSQAYRLYTLSLASSADIASMNRLRETKGISNEAKMRLASAYALIGKQSIAKGILNGLTANDYNKRRYSNYGSETRNKAMALATYTLLKEETKAIKLAKEIAESLSSNKWMSTQTTAYSLLAMSKYALQNGGSTGIKASYTLNKNSKNIEISKALYAEDIEDITKENTFKIANKNSGVLYVRVFNKGILPVGEEKVFQNNLETTIIYKTKDGNRIIPSNLSQGTNFVAEVTVKNTTNDNVENVALTQFIPSGWEIINTRFTDFGNNTTSSQVDFTDIRDASISNYFTLKKYESKTFRVLLNASYLGTYYLPGVQVAAMYDNDYIARTKGEWIKVVK</sequence>
<dbReference type="InterPro" id="IPR001599">
    <property type="entry name" value="Macroglobln_a2"/>
</dbReference>
<keyword evidence="2 3" id="KW-0732">Signal</keyword>
<dbReference type="Gene3D" id="2.60.40.10">
    <property type="entry name" value="Immunoglobulins"/>
    <property type="match status" value="2"/>
</dbReference>
<evidence type="ECO:0000256" key="3">
    <source>
        <dbReference type="SAM" id="SignalP"/>
    </source>
</evidence>
<dbReference type="Pfam" id="PF07678">
    <property type="entry name" value="TED_complement"/>
    <property type="match status" value="1"/>
</dbReference>
<dbReference type="InterPro" id="IPR041462">
    <property type="entry name" value="Bact_A2M_MG6"/>
</dbReference>
<dbReference type="SMART" id="SM01360">
    <property type="entry name" value="A2M"/>
    <property type="match status" value="1"/>
</dbReference>
<feature type="domain" description="Alpha-2-macroglobulin bait region" evidence="4">
    <location>
        <begin position="968"/>
        <end position="1110"/>
    </location>
</feature>
<dbReference type="SUPFAM" id="SSF48239">
    <property type="entry name" value="Terpenoid cyclases/Protein prenyltransferases"/>
    <property type="match status" value="1"/>
</dbReference>
<dbReference type="InterPro" id="IPR047565">
    <property type="entry name" value="Alpha-macroglob_thiol-ester_cl"/>
</dbReference>
<dbReference type="InterPro" id="IPR002890">
    <property type="entry name" value="MG2"/>
</dbReference>
<dbReference type="InterPro" id="IPR011626">
    <property type="entry name" value="Alpha-macroglobulin_TED"/>
</dbReference>
<evidence type="ECO:0000256" key="2">
    <source>
        <dbReference type="ARBA" id="ARBA00022729"/>
    </source>
</evidence>
<protein>
    <recommendedName>
        <fullName evidence="8">Alpha-2-macroglobulin</fullName>
    </recommendedName>
</protein>
<dbReference type="InterPro" id="IPR021868">
    <property type="entry name" value="Alpha_2_Macroglob_MG3"/>
</dbReference>
<dbReference type="Pfam" id="PF17973">
    <property type="entry name" value="bMG10"/>
    <property type="match status" value="1"/>
</dbReference>
<gene>
    <name evidence="6" type="ORF">BA195_10525</name>
</gene>
<proteinExistence type="inferred from homology"/>
<dbReference type="Pfam" id="PF11974">
    <property type="entry name" value="bMG3"/>
    <property type="match status" value="1"/>
</dbReference>
<accession>A0A1B9XYH4</accession>
<evidence type="ECO:0000313" key="6">
    <source>
        <dbReference type="EMBL" id="OCK42600.1"/>
    </source>
</evidence>
<dbReference type="PANTHER" id="PTHR40094:SF1">
    <property type="entry name" value="UBIQUITIN DOMAIN-CONTAINING PROTEIN"/>
    <property type="match status" value="1"/>
</dbReference>
<dbReference type="InterPro" id="IPR051802">
    <property type="entry name" value="YfhM-like"/>
</dbReference>